<dbReference type="InterPro" id="IPR036390">
    <property type="entry name" value="WH_DNA-bd_sf"/>
</dbReference>
<dbReference type="SMART" id="SM00347">
    <property type="entry name" value="HTH_MARR"/>
    <property type="match status" value="1"/>
</dbReference>
<sequence>MTALAGGFREALRHGVWVARRLDEVSTLPAAQLSVLNMAEGEGLRMGVIAKNLGVKVPSATEQVARLERAGLLERRADPLDARAVVVRRTPAGDRAAAEANGGRNELMAAAIATLTEAERAALAAALPVMDKINQYFTETEKPA</sequence>
<dbReference type="InterPro" id="IPR036388">
    <property type="entry name" value="WH-like_DNA-bd_sf"/>
</dbReference>
<accession>A0ABP5NHP3</accession>
<dbReference type="Proteomes" id="UP001500432">
    <property type="component" value="Unassembled WGS sequence"/>
</dbReference>
<keyword evidence="3" id="KW-1185">Reference proteome</keyword>
<dbReference type="EMBL" id="BAAAQW010000003">
    <property type="protein sequence ID" value="GAA2199033.1"/>
    <property type="molecule type" value="Genomic_DNA"/>
</dbReference>
<dbReference type="PANTHER" id="PTHR39515:SF2">
    <property type="entry name" value="HTH-TYPE TRANSCRIPTIONAL REGULATOR RV0880"/>
    <property type="match status" value="1"/>
</dbReference>
<dbReference type="InterPro" id="IPR000835">
    <property type="entry name" value="HTH_MarR-typ"/>
</dbReference>
<proteinExistence type="predicted"/>
<evidence type="ECO:0000259" key="1">
    <source>
        <dbReference type="PROSITE" id="PS50995"/>
    </source>
</evidence>
<evidence type="ECO:0000313" key="3">
    <source>
        <dbReference type="Proteomes" id="UP001500432"/>
    </source>
</evidence>
<dbReference type="Gene3D" id="1.10.10.10">
    <property type="entry name" value="Winged helix-like DNA-binding domain superfamily/Winged helix DNA-binding domain"/>
    <property type="match status" value="1"/>
</dbReference>
<comment type="caution">
    <text evidence="2">The sequence shown here is derived from an EMBL/GenBank/DDBJ whole genome shotgun (WGS) entry which is preliminary data.</text>
</comment>
<reference evidence="3" key="1">
    <citation type="journal article" date="2019" name="Int. J. Syst. Evol. Microbiol.">
        <title>The Global Catalogue of Microorganisms (GCM) 10K type strain sequencing project: providing services to taxonomists for standard genome sequencing and annotation.</title>
        <authorList>
            <consortium name="The Broad Institute Genomics Platform"/>
            <consortium name="The Broad Institute Genome Sequencing Center for Infectious Disease"/>
            <person name="Wu L."/>
            <person name="Ma J."/>
        </authorList>
    </citation>
    <scope>NUCLEOTIDE SEQUENCE [LARGE SCALE GENOMIC DNA]</scope>
    <source>
        <strain evidence="3">JCM 16034</strain>
    </source>
</reference>
<feature type="domain" description="HTH marR-type" evidence="1">
    <location>
        <begin position="1"/>
        <end position="132"/>
    </location>
</feature>
<dbReference type="InterPro" id="IPR052526">
    <property type="entry name" value="HTH-type_Bedaq_tolerance"/>
</dbReference>
<dbReference type="SUPFAM" id="SSF46785">
    <property type="entry name" value="Winged helix' DNA-binding domain"/>
    <property type="match status" value="1"/>
</dbReference>
<dbReference type="PANTHER" id="PTHR39515">
    <property type="entry name" value="CONSERVED PROTEIN"/>
    <property type="match status" value="1"/>
</dbReference>
<organism evidence="2 3">
    <name type="scientific">Sinomonas flava</name>
    <dbReference type="NCBI Taxonomy" id="496857"/>
    <lineage>
        <taxon>Bacteria</taxon>
        <taxon>Bacillati</taxon>
        <taxon>Actinomycetota</taxon>
        <taxon>Actinomycetes</taxon>
        <taxon>Micrococcales</taxon>
        <taxon>Micrococcaceae</taxon>
        <taxon>Sinomonas</taxon>
    </lineage>
</organism>
<dbReference type="Pfam" id="PF12802">
    <property type="entry name" value="MarR_2"/>
    <property type="match status" value="1"/>
</dbReference>
<evidence type="ECO:0000313" key="2">
    <source>
        <dbReference type="EMBL" id="GAA2199033.1"/>
    </source>
</evidence>
<protein>
    <recommendedName>
        <fullName evidence="1">HTH marR-type domain-containing protein</fullName>
    </recommendedName>
</protein>
<dbReference type="PROSITE" id="PS50995">
    <property type="entry name" value="HTH_MARR_2"/>
    <property type="match status" value="1"/>
</dbReference>
<gene>
    <name evidence="2" type="ORF">GCM10009849_13990</name>
</gene>
<name>A0ABP5NHP3_9MICC</name>